<reference evidence="10 11" key="1">
    <citation type="submission" date="2024-06" db="EMBL/GenBank/DDBJ databases">
        <authorList>
            <person name="Kaempfer P."/>
            <person name="Viver T."/>
        </authorList>
    </citation>
    <scope>NUCLEOTIDE SEQUENCE [LARGE SCALE GENOMIC DNA]</scope>
    <source>
        <strain evidence="10 11">ST-119</strain>
    </source>
</reference>
<keyword evidence="4 8" id="KW-0822">Tryptophan biosynthesis</keyword>
<dbReference type="RefSeq" id="WP_408083174.1">
    <property type="nucleotide sequence ID" value="NZ_JBELPZ010000001.1"/>
</dbReference>
<dbReference type="HAMAP" id="MF_00131">
    <property type="entry name" value="Trp_synth_alpha"/>
    <property type="match status" value="1"/>
</dbReference>
<name>A0ABW8YRN2_9FLAO</name>
<dbReference type="EMBL" id="JBELPZ010000001">
    <property type="protein sequence ID" value="MFL9842946.1"/>
    <property type="molecule type" value="Genomic_DNA"/>
</dbReference>
<dbReference type="InterPro" id="IPR013785">
    <property type="entry name" value="Aldolase_TIM"/>
</dbReference>
<keyword evidence="5 8" id="KW-0057">Aromatic amino acid biosynthesis</keyword>
<dbReference type="Gene3D" id="3.20.20.70">
    <property type="entry name" value="Aldolase class I"/>
    <property type="match status" value="1"/>
</dbReference>
<protein>
    <recommendedName>
        <fullName evidence="8">Tryptophan synthase alpha chain</fullName>
        <ecNumber evidence="8">4.2.1.20</ecNumber>
    </recommendedName>
</protein>
<sequence>MTNPFKKDKKQVSIFVTAGYPQLNSLKPQLLQLQELGVDFAEVGIPFSDPMADGPVIQETSAIALQNGMKLELLLQQLEEMQEEITIPLVLMGYLNPVLQFGLEKFLQRCQKLGIASLILPDLSLELYETKYKPLFEKYSVPVTFLITPLTPNERVQRIAQACQNSFVYLVGQNSITGQGFRINEELTTRYTELKNLCGNTPLFIGFGIDSRKKKEQAFASVDGVIIGTAYLKAVKTDNELLFLLELLKSNGHVQTRFR</sequence>
<comment type="caution">
    <text evidence="10">The sequence shown here is derived from an EMBL/GenBank/DDBJ whole genome shotgun (WGS) entry which is preliminary data.</text>
</comment>
<dbReference type="Pfam" id="PF00290">
    <property type="entry name" value="Trp_syntA"/>
    <property type="match status" value="1"/>
</dbReference>
<evidence type="ECO:0000256" key="6">
    <source>
        <dbReference type="ARBA" id="ARBA00023239"/>
    </source>
</evidence>
<evidence type="ECO:0000256" key="1">
    <source>
        <dbReference type="ARBA" id="ARBA00004733"/>
    </source>
</evidence>
<evidence type="ECO:0000256" key="5">
    <source>
        <dbReference type="ARBA" id="ARBA00023141"/>
    </source>
</evidence>
<dbReference type="GO" id="GO:0004834">
    <property type="term" value="F:tryptophan synthase activity"/>
    <property type="evidence" value="ECO:0007669"/>
    <property type="project" value="UniProtKB-EC"/>
</dbReference>
<evidence type="ECO:0000256" key="3">
    <source>
        <dbReference type="ARBA" id="ARBA00022605"/>
    </source>
</evidence>
<dbReference type="SUPFAM" id="SSF51366">
    <property type="entry name" value="Ribulose-phoshate binding barrel"/>
    <property type="match status" value="1"/>
</dbReference>
<evidence type="ECO:0000256" key="9">
    <source>
        <dbReference type="RuleBase" id="RU003662"/>
    </source>
</evidence>
<accession>A0ABW8YRN2</accession>
<evidence type="ECO:0000256" key="8">
    <source>
        <dbReference type="HAMAP-Rule" id="MF_00131"/>
    </source>
</evidence>
<dbReference type="PANTHER" id="PTHR43406:SF1">
    <property type="entry name" value="TRYPTOPHAN SYNTHASE ALPHA CHAIN, CHLOROPLASTIC"/>
    <property type="match status" value="1"/>
</dbReference>
<evidence type="ECO:0000313" key="11">
    <source>
        <dbReference type="Proteomes" id="UP001629156"/>
    </source>
</evidence>
<evidence type="ECO:0000256" key="7">
    <source>
        <dbReference type="ARBA" id="ARBA00049047"/>
    </source>
</evidence>
<dbReference type="Proteomes" id="UP001629156">
    <property type="component" value="Unassembled WGS sequence"/>
</dbReference>
<dbReference type="PANTHER" id="PTHR43406">
    <property type="entry name" value="TRYPTOPHAN SYNTHASE, ALPHA CHAIN"/>
    <property type="match status" value="1"/>
</dbReference>
<keyword evidence="3 8" id="KW-0028">Amino-acid biosynthesis</keyword>
<gene>
    <name evidence="8 10" type="primary">trpA</name>
    <name evidence="10" type="ORF">ABS766_00810</name>
</gene>
<evidence type="ECO:0000313" key="10">
    <source>
        <dbReference type="EMBL" id="MFL9842946.1"/>
    </source>
</evidence>
<keyword evidence="6 8" id="KW-0456">Lyase</keyword>
<evidence type="ECO:0000256" key="4">
    <source>
        <dbReference type="ARBA" id="ARBA00022822"/>
    </source>
</evidence>
<dbReference type="InterPro" id="IPR011060">
    <property type="entry name" value="RibuloseP-bd_barrel"/>
</dbReference>
<dbReference type="EC" id="4.2.1.20" evidence="8"/>
<comment type="subunit">
    <text evidence="2 8">Tetramer of two alpha and two beta chains.</text>
</comment>
<comment type="catalytic activity">
    <reaction evidence="7 8">
        <text>(1S,2R)-1-C-(indol-3-yl)glycerol 3-phosphate + L-serine = D-glyceraldehyde 3-phosphate + L-tryptophan + H2O</text>
        <dbReference type="Rhea" id="RHEA:10532"/>
        <dbReference type="ChEBI" id="CHEBI:15377"/>
        <dbReference type="ChEBI" id="CHEBI:33384"/>
        <dbReference type="ChEBI" id="CHEBI:57912"/>
        <dbReference type="ChEBI" id="CHEBI:58866"/>
        <dbReference type="ChEBI" id="CHEBI:59776"/>
        <dbReference type="EC" id="4.2.1.20"/>
    </reaction>
</comment>
<evidence type="ECO:0000256" key="2">
    <source>
        <dbReference type="ARBA" id="ARBA00011270"/>
    </source>
</evidence>
<dbReference type="NCBIfam" id="TIGR00262">
    <property type="entry name" value="trpA"/>
    <property type="match status" value="1"/>
</dbReference>
<keyword evidence="11" id="KW-1185">Reference proteome</keyword>
<comment type="pathway">
    <text evidence="1 8">Amino-acid biosynthesis; L-tryptophan biosynthesis; L-tryptophan from chorismate: step 5/5.</text>
</comment>
<feature type="active site" description="Proton acceptor" evidence="8">
    <location>
        <position position="53"/>
    </location>
</feature>
<dbReference type="InterPro" id="IPR002028">
    <property type="entry name" value="Trp_synthase_suA"/>
</dbReference>
<feature type="active site" description="Proton acceptor" evidence="8">
    <location>
        <position position="42"/>
    </location>
</feature>
<proteinExistence type="inferred from homology"/>
<dbReference type="CDD" id="cd04724">
    <property type="entry name" value="Tryptophan_synthase_alpha"/>
    <property type="match status" value="1"/>
</dbReference>
<comment type="function">
    <text evidence="8">The alpha subunit is responsible for the aldol cleavage of indoleglycerol phosphate to indole and glyceraldehyde 3-phosphate.</text>
</comment>
<organism evidence="10 11">
    <name type="scientific">Flavobacterium rhizosphaerae</name>
    <dbReference type="NCBI Taxonomy" id="3163298"/>
    <lineage>
        <taxon>Bacteria</taxon>
        <taxon>Pseudomonadati</taxon>
        <taxon>Bacteroidota</taxon>
        <taxon>Flavobacteriia</taxon>
        <taxon>Flavobacteriales</taxon>
        <taxon>Flavobacteriaceae</taxon>
        <taxon>Flavobacterium</taxon>
    </lineage>
</organism>
<comment type="similarity">
    <text evidence="8 9">Belongs to the TrpA family.</text>
</comment>